<evidence type="ECO:0000256" key="1">
    <source>
        <dbReference type="SAM" id="Phobius"/>
    </source>
</evidence>
<dbReference type="EMBL" id="BART01012557">
    <property type="protein sequence ID" value="GAG82492.1"/>
    <property type="molecule type" value="Genomic_DNA"/>
</dbReference>
<gene>
    <name evidence="2" type="ORF">S01H4_26152</name>
</gene>
<proteinExistence type="predicted"/>
<evidence type="ECO:0000313" key="2">
    <source>
        <dbReference type="EMBL" id="GAG82492.1"/>
    </source>
</evidence>
<feature type="transmembrane region" description="Helical" evidence="1">
    <location>
        <begin position="18"/>
        <end position="37"/>
    </location>
</feature>
<name>X1BMW2_9ZZZZ</name>
<protein>
    <submittedName>
        <fullName evidence="2">Uncharacterized protein</fullName>
    </submittedName>
</protein>
<keyword evidence="1" id="KW-0812">Transmembrane</keyword>
<feature type="transmembrane region" description="Helical" evidence="1">
    <location>
        <begin position="43"/>
        <end position="62"/>
    </location>
</feature>
<comment type="caution">
    <text evidence="2">The sequence shown here is derived from an EMBL/GenBank/DDBJ whole genome shotgun (WGS) entry which is preliminary data.</text>
</comment>
<reference evidence="2" key="1">
    <citation type="journal article" date="2014" name="Front. Microbiol.">
        <title>High frequency of phylogenetically diverse reductive dehalogenase-homologous genes in deep subseafloor sedimentary metagenomes.</title>
        <authorList>
            <person name="Kawai M."/>
            <person name="Futagami T."/>
            <person name="Toyoda A."/>
            <person name="Takaki Y."/>
            <person name="Nishi S."/>
            <person name="Hori S."/>
            <person name="Arai W."/>
            <person name="Tsubouchi T."/>
            <person name="Morono Y."/>
            <person name="Uchiyama I."/>
            <person name="Ito T."/>
            <person name="Fujiyama A."/>
            <person name="Inagaki F."/>
            <person name="Takami H."/>
        </authorList>
    </citation>
    <scope>NUCLEOTIDE SEQUENCE</scope>
    <source>
        <strain evidence="2">Expedition CK06-06</strain>
    </source>
</reference>
<keyword evidence="1" id="KW-0472">Membrane</keyword>
<organism evidence="2">
    <name type="scientific">marine sediment metagenome</name>
    <dbReference type="NCBI Taxonomy" id="412755"/>
    <lineage>
        <taxon>unclassified sequences</taxon>
        <taxon>metagenomes</taxon>
        <taxon>ecological metagenomes</taxon>
    </lineage>
</organism>
<dbReference type="AlphaFoldDB" id="X1BMW2"/>
<sequence>MGLEINLSYEWKDRILDLLRFAAVSFMWWVILLSVNHLRHEPFTRNLIIVFMGISIFIMWLMGEYARTSSHKVYEFERELNRLKKEE</sequence>
<keyword evidence="1" id="KW-1133">Transmembrane helix</keyword>
<accession>X1BMW2</accession>